<sequence length="459" mass="52261">MTIQRSSAGDVEVKISVIRDGVKLQSDDGNDNIYDFVTGLEIYESITSATIEGKILFNDGSGFMGAMTGSELFKIQITGSIIDRTYYLRAYDIEARTRLNTADSFIVNCASDEFFKNEINNVFGNSEVVFKSTESSEIVDQLLRKDNRFINTKKSVFVEESTNKQQFVSPNWRPFDCIYWIAQRSTRKAKKGGVLQNGFIFYENSLGYHFKSIDRLIDDVNKQSETETNFSNGEAKLYSYVYSTKQSGTEESDQFKIESLVFPEERDFLTGLRHGAWSGFSMGFDPVTVTSSKMGLSTDLSVDAYQYSIDQMWSKMSHLDESKSVNPITVMDQTIQDVVNYPKRVRYTLLPNQIFDPKYQDNPQKNYEELVELQSYQWMRIESLKNIKLLITVPGNLDLYAGAGIDIILPATYKRNTRTEIDRKYSGRYVIGGLTHKIVGTTMKTEALVLKDSIPRPSN</sequence>
<evidence type="ECO:0000313" key="2">
    <source>
        <dbReference type="EMBL" id="AOV61060.1"/>
    </source>
</evidence>
<dbReference type="Proteomes" id="UP000202158">
    <property type="component" value="Segment"/>
</dbReference>
<protein>
    <submittedName>
        <fullName evidence="2">Structural protein</fullName>
    </submittedName>
</protein>
<dbReference type="GeneID" id="30306084"/>
<dbReference type="EMBL" id="KU686208">
    <property type="protein sequence ID" value="AOV61060.1"/>
    <property type="molecule type" value="Genomic_DNA"/>
</dbReference>
<accession>A0A1D8KQZ3</accession>
<dbReference type="OrthoDB" id="13640at10239"/>
<evidence type="ECO:0000313" key="1">
    <source>
        <dbReference type="EMBL" id="AOV60846.1"/>
    </source>
</evidence>
<evidence type="ECO:0000313" key="3">
    <source>
        <dbReference type="EMBL" id="AOV61274.1"/>
    </source>
</evidence>
<evidence type="ECO:0000313" key="6">
    <source>
        <dbReference type="Proteomes" id="UP000241975"/>
    </source>
</evidence>
<keyword evidence="6" id="KW-1185">Reference proteome</keyword>
<reference evidence="4 5" key="1">
    <citation type="journal article" date="2016" name="Virology">
        <title>The genomic content and context of auxiliary metabolic genes in marine cyanomyoviruses.</title>
        <authorList>
            <person name="Crummett L.T."/>
            <person name="Puxty R.J."/>
            <person name="Weihe C."/>
            <person name="Marston M.F."/>
            <person name="Martiny J.B."/>
        </authorList>
    </citation>
    <scope>NUCLEOTIDE SEQUENCE [LARGE SCALE GENOMIC DNA]</scope>
    <source>
        <strain evidence="1">0210CC35</strain>
        <strain evidence="2">0310NB44</strain>
        <strain evidence="3">1209TA19</strain>
    </source>
</reference>
<name>A0A1D8KQZ3_9CAUD</name>
<organism evidence="2 5">
    <name type="scientific">Synechococcus phage S-CAM22</name>
    <dbReference type="NCBI Taxonomy" id="1883365"/>
    <lineage>
        <taxon>Viruses</taxon>
        <taxon>Duplodnaviria</taxon>
        <taxon>Heunggongvirae</taxon>
        <taxon>Uroviricota</taxon>
        <taxon>Caudoviricetes</taxon>
        <taxon>Pantevenvirales</taxon>
        <taxon>Kyanoviridae</taxon>
        <taxon>Alisovirus</taxon>
        <taxon>Alisovirus socal22</taxon>
    </lineage>
</organism>
<evidence type="ECO:0000313" key="5">
    <source>
        <dbReference type="Proteomes" id="UP000241089"/>
    </source>
</evidence>
<proteinExistence type="predicted"/>
<dbReference type="RefSeq" id="YP_009320926.1">
    <property type="nucleotide sequence ID" value="NC_031903.1"/>
</dbReference>
<dbReference type="EMBL" id="KU686207">
    <property type="protein sequence ID" value="AOV60846.1"/>
    <property type="molecule type" value="Genomic_DNA"/>
</dbReference>
<gene>
    <name evidence="1" type="ORF">C350210_014</name>
    <name evidence="2" type="ORF">N440310_014</name>
    <name evidence="3" type="ORF">T191209_014</name>
</gene>
<dbReference type="Proteomes" id="UP000241975">
    <property type="component" value="Segment"/>
</dbReference>
<dbReference type="KEGG" id="vg:30306084"/>
<evidence type="ECO:0000313" key="4">
    <source>
        <dbReference type="Proteomes" id="UP000202158"/>
    </source>
</evidence>
<dbReference type="EMBL" id="KU686209">
    <property type="protein sequence ID" value="AOV61274.1"/>
    <property type="molecule type" value="Genomic_DNA"/>
</dbReference>
<dbReference type="Proteomes" id="UP000241089">
    <property type="component" value="Segment"/>
</dbReference>